<organism evidence="1 2">
    <name type="scientific">Perkinsus olseni</name>
    <name type="common">Perkinsus atlanticus</name>
    <dbReference type="NCBI Taxonomy" id="32597"/>
    <lineage>
        <taxon>Eukaryota</taxon>
        <taxon>Sar</taxon>
        <taxon>Alveolata</taxon>
        <taxon>Perkinsozoa</taxon>
        <taxon>Perkinsea</taxon>
        <taxon>Perkinsida</taxon>
        <taxon>Perkinsidae</taxon>
        <taxon>Perkinsus</taxon>
    </lineage>
</organism>
<sequence>LLRLRDIDKPLVEADAAVESLEKQVSALKQACWVHSRLLDATASLDRAACDFNIEDIVERCESLTLATIEDMARAVTDGPLLTIGFLELRSQSISPGLWIGARALDVEVELLNVLAGRLVNGVINPLAAHCSGFRVVYAGFTGDWSIELKRSGQPNDALIAEALETMV</sequence>
<dbReference type="AlphaFoldDB" id="A0A7J6Q0T7"/>
<accession>A0A7J6Q0T7</accession>
<comment type="caution">
    <text evidence="1">The sequence shown here is derived from an EMBL/GenBank/DDBJ whole genome shotgun (WGS) entry which is preliminary data.</text>
</comment>
<proteinExistence type="predicted"/>
<evidence type="ECO:0000313" key="2">
    <source>
        <dbReference type="Proteomes" id="UP000574390"/>
    </source>
</evidence>
<evidence type="ECO:0000313" key="1">
    <source>
        <dbReference type="EMBL" id="KAF4701581.1"/>
    </source>
</evidence>
<protein>
    <submittedName>
        <fullName evidence="1">Uncharacterized protein</fullName>
    </submittedName>
</protein>
<reference evidence="1 2" key="1">
    <citation type="submission" date="2020-04" db="EMBL/GenBank/DDBJ databases">
        <title>Perkinsus olseni comparative genomics.</title>
        <authorList>
            <person name="Bogema D.R."/>
        </authorList>
    </citation>
    <scope>NUCLEOTIDE SEQUENCE [LARGE SCALE GENOMIC DNA]</scope>
    <source>
        <strain evidence="1">ATCC PRA-205</strain>
    </source>
</reference>
<feature type="non-terminal residue" evidence="1">
    <location>
        <position position="168"/>
    </location>
</feature>
<dbReference type="Proteomes" id="UP000574390">
    <property type="component" value="Unassembled WGS sequence"/>
</dbReference>
<gene>
    <name evidence="1" type="ORF">FOZ62_014266</name>
</gene>
<feature type="non-terminal residue" evidence="1">
    <location>
        <position position="1"/>
    </location>
</feature>
<name>A0A7J6Q0T7_PEROL</name>
<dbReference type="EMBL" id="JABANM010033253">
    <property type="protein sequence ID" value="KAF4701581.1"/>
    <property type="molecule type" value="Genomic_DNA"/>
</dbReference>